<sequence>MSPPDSPPTSLHALSVNNSRFAKLNDTHKSVTLHKDHHEYLTECAKNLATDPCAELKSF</sequence>
<accession>A0AAE8SHV5</accession>
<reference evidence="1" key="1">
    <citation type="submission" date="2018-03" db="EMBL/GenBank/DDBJ databases">
        <authorList>
            <person name="Guldener U."/>
        </authorList>
    </citation>
    <scope>NUCLEOTIDE SEQUENCE</scope>
</reference>
<organism evidence="1 2">
    <name type="scientific">Fusarium torulosum</name>
    <dbReference type="NCBI Taxonomy" id="33205"/>
    <lineage>
        <taxon>Eukaryota</taxon>
        <taxon>Fungi</taxon>
        <taxon>Dikarya</taxon>
        <taxon>Ascomycota</taxon>
        <taxon>Pezizomycotina</taxon>
        <taxon>Sordariomycetes</taxon>
        <taxon>Hypocreomycetidae</taxon>
        <taxon>Hypocreales</taxon>
        <taxon>Nectriaceae</taxon>
        <taxon>Fusarium</taxon>
    </lineage>
</organism>
<dbReference type="AlphaFoldDB" id="A0AAE8SHV5"/>
<name>A0AAE8SHV5_9HYPO</name>
<protein>
    <submittedName>
        <fullName evidence="1">Uncharacterized protein</fullName>
    </submittedName>
</protein>
<dbReference type="Proteomes" id="UP001187734">
    <property type="component" value="Unassembled WGS sequence"/>
</dbReference>
<keyword evidence="2" id="KW-1185">Reference proteome</keyword>
<dbReference type="EMBL" id="ONZP01000197">
    <property type="protein sequence ID" value="SPJ76441.1"/>
    <property type="molecule type" value="Genomic_DNA"/>
</dbReference>
<comment type="caution">
    <text evidence="1">The sequence shown here is derived from an EMBL/GenBank/DDBJ whole genome shotgun (WGS) entry which is preliminary data.</text>
</comment>
<proteinExistence type="predicted"/>
<evidence type="ECO:0000313" key="2">
    <source>
        <dbReference type="Proteomes" id="UP001187734"/>
    </source>
</evidence>
<evidence type="ECO:0000313" key="1">
    <source>
        <dbReference type="EMBL" id="SPJ76441.1"/>
    </source>
</evidence>
<gene>
    <name evidence="1" type="ORF">FTOL_06173</name>
</gene>